<evidence type="ECO:0000313" key="1">
    <source>
        <dbReference type="EMBL" id="GES78665.1"/>
    </source>
</evidence>
<protein>
    <submittedName>
        <fullName evidence="1">Uncharacterized protein</fullName>
    </submittedName>
</protein>
<dbReference type="Proteomes" id="UP000615446">
    <property type="component" value="Unassembled WGS sequence"/>
</dbReference>
<comment type="caution">
    <text evidence="1">The sequence shown here is derived from an EMBL/GenBank/DDBJ whole genome shotgun (WGS) entry which is preliminary data.</text>
</comment>
<dbReference type="AlphaFoldDB" id="A0A8H3QF95"/>
<organism evidence="1 2">
    <name type="scientific">Rhizophagus clarus</name>
    <dbReference type="NCBI Taxonomy" id="94130"/>
    <lineage>
        <taxon>Eukaryota</taxon>
        <taxon>Fungi</taxon>
        <taxon>Fungi incertae sedis</taxon>
        <taxon>Mucoromycota</taxon>
        <taxon>Glomeromycotina</taxon>
        <taxon>Glomeromycetes</taxon>
        <taxon>Glomerales</taxon>
        <taxon>Glomeraceae</taxon>
        <taxon>Rhizophagus</taxon>
    </lineage>
</organism>
<name>A0A8H3QF95_9GLOM</name>
<evidence type="ECO:0000313" key="2">
    <source>
        <dbReference type="Proteomes" id="UP000615446"/>
    </source>
</evidence>
<proteinExistence type="predicted"/>
<accession>A0A8H3QF95</accession>
<gene>
    <name evidence="1" type="ORF">RCL2_000597900</name>
</gene>
<dbReference type="EMBL" id="BLAL01000040">
    <property type="protein sequence ID" value="GES78665.1"/>
    <property type="molecule type" value="Genomic_DNA"/>
</dbReference>
<reference evidence="1" key="1">
    <citation type="submission" date="2019-10" db="EMBL/GenBank/DDBJ databases">
        <title>Conservation and host-specific expression of non-tandemly repeated heterogenous ribosome RNA gene in arbuscular mycorrhizal fungi.</title>
        <authorList>
            <person name="Maeda T."/>
            <person name="Kobayashi Y."/>
            <person name="Nakagawa T."/>
            <person name="Ezawa T."/>
            <person name="Yamaguchi K."/>
            <person name="Bino T."/>
            <person name="Nishimoto Y."/>
            <person name="Shigenobu S."/>
            <person name="Kawaguchi M."/>
        </authorList>
    </citation>
    <scope>NUCLEOTIDE SEQUENCE</scope>
    <source>
        <strain evidence="1">HR1</strain>
    </source>
</reference>
<sequence length="97" mass="11285">MNNHIYDINYKHSDSIATSNNISNNFINANCDTSPRKYTYWRRTINSDDLGFDIQKSGAELLCRTVEGNGGNFQSRVFLVFIWYKLPGCSLFFWNDE</sequence>